<organism evidence="1 2">
    <name type="scientific">Mycteria americana</name>
    <name type="common">Wood stork</name>
    <dbReference type="NCBI Taxonomy" id="33587"/>
    <lineage>
        <taxon>Eukaryota</taxon>
        <taxon>Metazoa</taxon>
        <taxon>Chordata</taxon>
        <taxon>Craniata</taxon>
        <taxon>Vertebrata</taxon>
        <taxon>Euteleostomi</taxon>
        <taxon>Archelosauria</taxon>
        <taxon>Archosauria</taxon>
        <taxon>Dinosauria</taxon>
        <taxon>Saurischia</taxon>
        <taxon>Theropoda</taxon>
        <taxon>Coelurosauria</taxon>
        <taxon>Aves</taxon>
        <taxon>Neognathae</taxon>
        <taxon>Neoaves</taxon>
        <taxon>Aequornithes</taxon>
        <taxon>Ciconiiformes</taxon>
        <taxon>Ciconiidae</taxon>
        <taxon>Mycteria</taxon>
    </lineage>
</organism>
<sequence>MEEIPGDCKKANITPVFQKGKKENPGNYKPVSLTSIPGRVIEQFLMEAIFKYITDKTIRSVRWTENWLNCWAQRVGLGSKSSWSPVTSAVPRGLILGPVLFNLFIKDLDDGDRVHPQQVCRQYKVERSG</sequence>
<evidence type="ECO:0000313" key="1">
    <source>
        <dbReference type="EMBL" id="KAK4824792.1"/>
    </source>
</evidence>
<evidence type="ECO:0000313" key="2">
    <source>
        <dbReference type="Proteomes" id="UP001333110"/>
    </source>
</evidence>
<comment type="caution">
    <text evidence="1">The sequence shown here is derived from an EMBL/GenBank/DDBJ whole genome shotgun (WGS) entry which is preliminary data.</text>
</comment>
<name>A0AAN7S1C0_MYCAM</name>
<keyword evidence="2" id="KW-1185">Reference proteome</keyword>
<dbReference type="AlphaFoldDB" id="A0AAN7S1C0"/>
<proteinExistence type="predicted"/>
<dbReference type="Proteomes" id="UP001333110">
    <property type="component" value="Unassembled WGS sequence"/>
</dbReference>
<reference evidence="1 2" key="1">
    <citation type="journal article" date="2023" name="J. Hered.">
        <title>Chromosome-level genome of the wood stork (Mycteria americana) provides insight into avian chromosome evolution.</title>
        <authorList>
            <person name="Flamio R. Jr."/>
            <person name="Ramstad K.M."/>
        </authorList>
    </citation>
    <scope>NUCLEOTIDE SEQUENCE [LARGE SCALE GENOMIC DNA]</scope>
    <source>
        <strain evidence="1">JAX WOST 10</strain>
    </source>
</reference>
<accession>A0AAN7S1C0</accession>
<protein>
    <recommendedName>
        <fullName evidence="3">Reverse transcriptase domain-containing protein</fullName>
    </recommendedName>
</protein>
<dbReference type="PANTHER" id="PTHR33332">
    <property type="entry name" value="REVERSE TRANSCRIPTASE DOMAIN-CONTAINING PROTEIN"/>
    <property type="match status" value="1"/>
</dbReference>
<gene>
    <name evidence="1" type="ORF">QYF61_019218</name>
</gene>
<evidence type="ECO:0008006" key="3">
    <source>
        <dbReference type="Google" id="ProtNLM"/>
    </source>
</evidence>
<dbReference type="EMBL" id="JAUNZN010000003">
    <property type="protein sequence ID" value="KAK4824792.1"/>
    <property type="molecule type" value="Genomic_DNA"/>
</dbReference>